<evidence type="ECO:0000313" key="3">
    <source>
        <dbReference type="Proteomes" id="UP000011777"/>
    </source>
</evidence>
<protein>
    <recommendedName>
        <fullName evidence="1">F-box domain-containing protein</fullName>
    </recommendedName>
</protein>
<proteinExistence type="predicted"/>
<feature type="non-terminal residue" evidence="2">
    <location>
        <position position="1"/>
    </location>
</feature>
<keyword evidence="3" id="KW-1185">Reference proteome</keyword>
<evidence type="ECO:0000313" key="2">
    <source>
        <dbReference type="EMBL" id="EMG45544.1"/>
    </source>
</evidence>
<name>M3JT94_CANMX</name>
<dbReference type="InterPro" id="IPR032675">
    <property type="entry name" value="LRR_dom_sf"/>
</dbReference>
<comment type="caution">
    <text evidence="2">The sequence shown here is derived from an EMBL/GenBank/DDBJ whole genome shotgun (WGS) entry which is preliminary data.</text>
</comment>
<dbReference type="EMBL" id="AOGT01002438">
    <property type="protein sequence ID" value="EMG45544.1"/>
    <property type="molecule type" value="Genomic_DNA"/>
</dbReference>
<dbReference type="STRING" id="1245528.M3JT94"/>
<evidence type="ECO:0000259" key="1">
    <source>
        <dbReference type="PROSITE" id="PS50181"/>
    </source>
</evidence>
<sequence length="736" mass="84972">MTGLQLSQFPLEILEIIISYLSISDLDKLDGINYLKRPVLKSFYSSVRIKAVLPPDSRWIDPSFPRKLDYLGIDERKPNFSCFNSLIAYLEQNHVPLPKYIHFESFIDIVVVHDANPNVLQDCIIQTNLDISAGSDRYSSELRKFYLEKLISLPLKFRRVGYCEELIDESSDQFTRNLTSACFNKTCLLEIAFEGNRYQNLVNLEIRFDISHEVLKYIPRQIKKLNCCILRPEFELTEFGFPSGLRSLEVSFINYPENYEVNFTDLEHLVDLEFDITHSRRKIPFYNVTFPKSLKSVTSFALDLVQVKNQCPELMHFDCLTVRHAETEANAIDFPEKVTRLRLGCGELANVEKYENDSSTKLPKNLQSLYLADGPCEVEFDESQTLFSDKEENKLQSLSSVTLFEVKEFMKFGPIPRSLTELMIYSPKNRMKSLEGDFFASLKSVTSLRLLKITCPLGSIFDYELPPNLQCFEFNNRELCKISIRSETLKCLRLYAAKFEEISPKNVQIPGSLVELSIIDCFFHSFDKSFLFPGNLQILNLDVPNVKNIPKLPSNLKTFHICYQVVNAKQSEFDKLPTTLEDLHFINTASIRIITFTPNLTHLINLKRLGFSSLSFRCSGMGLVNLDNFPKSLTDLSLDYCGIQKFMGNFMDFPNLKELSLRDNNLSDWLSSSPKEFRFGAAIRIIVLLYDRFDTDTIKNLLYELKKNPNFGFLVVSKMTIPEDVLQLVRFQYSYD</sequence>
<dbReference type="Gene3D" id="3.80.10.10">
    <property type="entry name" value="Ribonuclease Inhibitor"/>
    <property type="match status" value="2"/>
</dbReference>
<dbReference type="PROSITE" id="PS50181">
    <property type="entry name" value="FBOX"/>
    <property type="match status" value="1"/>
</dbReference>
<reference evidence="2 3" key="1">
    <citation type="submission" date="2013-02" db="EMBL/GenBank/DDBJ databases">
        <title>Genome sequence of Candida maltosa Xu316, a potential industrial strain for xylitol and ethanol production.</title>
        <authorList>
            <person name="Yu J."/>
            <person name="Wang Q."/>
            <person name="Geng X."/>
            <person name="Bao W."/>
            <person name="He P."/>
            <person name="Cai J."/>
        </authorList>
    </citation>
    <scope>NUCLEOTIDE SEQUENCE [LARGE SCALE GENOMIC DNA]</scope>
    <source>
        <strain evidence="3">Xu316</strain>
    </source>
</reference>
<organism evidence="2 3">
    <name type="scientific">Candida maltosa (strain Xu316)</name>
    <name type="common">Yeast</name>
    <dbReference type="NCBI Taxonomy" id="1245528"/>
    <lineage>
        <taxon>Eukaryota</taxon>
        <taxon>Fungi</taxon>
        <taxon>Dikarya</taxon>
        <taxon>Ascomycota</taxon>
        <taxon>Saccharomycotina</taxon>
        <taxon>Pichiomycetes</taxon>
        <taxon>Debaryomycetaceae</taxon>
        <taxon>Candida/Lodderomyces clade</taxon>
        <taxon>Candida</taxon>
    </lineage>
</organism>
<accession>M3JT94</accession>
<dbReference type="HOGENOM" id="CLU_021918_0_0_1"/>
<dbReference type="SUPFAM" id="SSF52058">
    <property type="entry name" value="L domain-like"/>
    <property type="match status" value="1"/>
</dbReference>
<dbReference type="OrthoDB" id="4028199at2759"/>
<dbReference type="InterPro" id="IPR001810">
    <property type="entry name" value="F-box_dom"/>
</dbReference>
<gene>
    <name evidence="2" type="ORF">G210_4270</name>
</gene>
<dbReference type="Proteomes" id="UP000011777">
    <property type="component" value="Unassembled WGS sequence"/>
</dbReference>
<dbReference type="AlphaFoldDB" id="M3JT94"/>
<feature type="domain" description="F-box" evidence="1">
    <location>
        <begin position="3"/>
        <end position="47"/>
    </location>
</feature>
<dbReference type="eggNOG" id="ENOG502T68Y">
    <property type="taxonomic scope" value="Eukaryota"/>
</dbReference>